<keyword evidence="2" id="KW-1185">Reference proteome</keyword>
<comment type="caution">
    <text evidence="1">The sequence shown here is derived from an EMBL/GenBank/DDBJ whole genome shotgun (WGS) entry which is preliminary data.</text>
</comment>
<name>A0ACC3CZL8_9PEZI</name>
<organism evidence="1 2">
    <name type="scientific">Coniosporium uncinatum</name>
    <dbReference type="NCBI Taxonomy" id="93489"/>
    <lineage>
        <taxon>Eukaryota</taxon>
        <taxon>Fungi</taxon>
        <taxon>Dikarya</taxon>
        <taxon>Ascomycota</taxon>
        <taxon>Pezizomycotina</taxon>
        <taxon>Dothideomycetes</taxon>
        <taxon>Dothideomycetes incertae sedis</taxon>
        <taxon>Coniosporium</taxon>
    </lineage>
</organism>
<evidence type="ECO:0000313" key="1">
    <source>
        <dbReference type="EMBL" id="KAK3059485.1"/>
    </source>
</evidence>
<sequence>SGKYHINRPQGTISYTFMWSIPNMIPLPPSEVHKMWEAIKPFEFEATHGAFNGMDIWRKDAKAAMLESMKIQIRAEGWTEHEFLKEQV</sequence>
<dbReference type="EMBL" id="JAWDJW010009367">
    <property type="protein sequence ID" value="KAK3059485.1"/>
    <property type="molecule type" value="Genomic_DNA"/>
</dbReference>
<protein>
    <submittedName>
        <fullName evidence="1">Uncharacterized protein</fullName>
    </submittedName>
</protein>
<gene>
    <name evidence="1" type="ORF">LTS18_010761</name>
</gene>
<accession>A0ACC3CZL8</accession>
<feature type="non-terminal residue" evidence="1">
    <location>
        <position position="1"/>
    </location>
</feature>
<reference evidence="1" key="1">
    <citation type="submission" date="2024-09" db="EMBL/GenBank/DDBJ databases">
        <title>Black Yeasts Isolated from many extreme environments.</title>
        <authorList>
            <person name="Coleine C."/>
            <person name="Stajich J.E."/>
            <person name="Selbmann L."/>
        </authorList>
    </citation>
    <scope>NUCLEOTIDE SEQUENCE</scope>
    <source>
        <strain evidence="1">CCFEE 5737</strain>
    </source>
</reference>
<dbReference type="Proteomes" id="UP001186974">
    <property type="component" value="Unassembled WGS sequence"/>
</dbReference>
<evidence type="ECO:0000313" key="2">
    <source>
        <dbReference type="Proteomes" id="UP001186974"/>
    </source>
</evidence>
<proteinExistence type="predicted"/>